<dbReference type="Pfam" id="PF05794">
    <property type="entry name" value="Tcp11"/>
    <property type="match status" value="1"/>
</dbReference>
<dbReference type="eggNOG" id="KOG1981">
    <property type="taxonomic scope" value="Eukaryota"/>
</dbReference>
<keyword evidence="3" id="KW-1185">Reference proteome</keyword>
<dbReference type="AlphaFoldDB" id="G3AWP8"/>
<dbReference type="EMBL" id="GL996510">
    <property type="protein sequence ID" value="EGV66832.1"/>
    <property type="molecule type" value="Genomic_DNA"/>
</dbReference>
<dbReference type="Proteomes" id="UP000000707">
    <property type="component" value="Unassembled WGS sequence"/>
</dbReference>
<evidence type="ECO:0000313" key="3">
    <source>
        <dbReference type="Proteomes" id="UP000000707"/>
    </source>
</evidence>
<reference evidence="2 3" key="1">
    <citation type="journal article" date="2011" name="Proc. Natl. Acad. Sci. U.S.A.">
        <title>Comparative genomics of xylose-fermenting fungi for enhanced biofuel production.</title>
        <authorList>
            <person name="Wohlbach D.J."/>
            <person name="Kuo A."/>
            <person name="Sato T.K."/>
            <person name="Potts K.M."/>
            <person name="Salamov A.A."/>
            <person name="LaButti K.M."/>
            <person name="Sun H."/>
            <person name="Clum A."/>
            <person name="Pangilinan J.L."/>
            <person name="Lindquist E.A."/>
            <person name="Lucas S."/>
            <person name="Lapidus A."/>
            <person name="Jin M."/>
            <person name="Gunawan C."/>
            <person name="Balan V."/>
            <person name="Dale B.E."/>
            <person name="Jeffries T.W."/>
            <person name="Zinkel R."/>
            <person name="Barry K.W."/>
            <person name="Grigoriev I.V."/>
            <person name="Gasch A.P."/>
        </authorList>
    </citation>
    <scope>NUCLEOTIDE SEQUENCE [LARGE SCALE GENOMIC DNA]</scope>
    <source>
        <strain evidence="2">ATCC 10573</strain>
        <strain evidence="3">ATCC 10573 / BCRC 21748 / CBS 615 / JCM 9827 / NBRC 10315 / NRRL Y-1498 / VKM Y-70</strain>
    </source>
</reference>
<gene>
    <name evidence="2" type="ORF">CANTEDRAFT_112303</name>
</gene>
<dbReference type="GeneID" id="18246459"/>
<dbReference type="OrthoDB" id="276323at2759"/>
<evidence type="ECO:0000256" key="1">
    <source>
        <dbReference type="ARBA" id="ARBA00010954"/>
    </source>
</evidence>
<evidence type="ECO:0000313" key="2">
    <source>
        <dbReference type="EMBL" id="EGV66831.1"/>
    </source>
</evidence>
<comment type="similarity">
    <text evidence="1">Belongs to the TCP11 family.</text>
</comment>
<dbReference type="InterPro" id="IPR008862">
    <property type="entry name" value="Tcp11"/>
</dbReference>
<dbReference type="EMBL" id="GL996510">
    <property type="protein sequence ID" value="EGV66831.1"/>
    <property type="molecule type" value="Genomic_DNA"/>
</dbReference>
<accession>G3AWP8</accession>
<dbReference type="HOGENOM" id="CLU_515984_0_0_1"/>
<dbReference type="STRING" id="590646.G3AWP8"/>
<sequence>MNQYNNDKSSDFFNPLFVDDEDTSNKFQSYLLKKKLKINQKNNFKKQRSRSLPIINYSSNPQSAAQHHHKKKSIVPPLPPINLSSLKEIDLNEILKNPQLRHDILFDPQLQFRPNLDGERGRRKRSIIDKYWLEILKECSQFFTPVASSTSAAVKLVRLPLLFQTLRDILISLLPIKNRSIIYEVFDLELIYQELQVRNFNFVKLSKFLHSFFKTHCAPMRDELVNLMYQKFEHSYENANLPALIEGLKLIFQILECMKLDIANHQVRLLRPILIETAVEFEKDYFNQLVLYNKINLNDSVSWFNYNLDKNIKAGKVSDARTEINLKTNLVLSVFDLLSCQKLVNEFPQTLSFDHTRLILLRADIRQIIVLKLCVILYQNLVSEKNLPKSLLSADNLSKIKQEILSIVTDSNGNVKWTKNIHMISLQLIKWLNLPNQSHDAELLDFSNNWLIKQIQPNSKVYQLMEVNYFNSLLATSKKNLNGGEVNDNIASRLLILINFNWNVFGDYYRNSV</sequence>
<name>G3AWP8_CANTC</name>
<protein>
    <submittedName>
        <fullName evidence="2">T-complex 11</fullName>
    </submittedName>
</protein>
<dbReference type="PANTHER" id="PTHR12832">
    <property type="entry name" value="TESTIS-SPECIFIC PROTEIN PBS13 T-COMPLEX 11"/>
    <property type="match status" value="1"/>
</dbReference>
<dbReference type="GO" id="GO:0010737">
    <property type="term" value="P:protein kinase A signaling"/>
    <property type="evidence" value="ECO:0007669"/>
    <property type="project" value="TreeGrafter"/>
</dbReference>
<proteinExistence type="inferred from homology"/>
<dbReference type="KEGG" id="cten:18246459"/>
<dbReference type="PANTHER" id="PTHR12832:SF11">
    <property type="entry name" value="LD23868P"/>
    <property type="match status" value="1"/>
</dbReference>
<organism evidence="3">
    <name type="scientific">Candida tenuis (strain ATCC 10573 / BCRC 21748 / CBS 615 / JCM 9827 / NBRC 10315 / NRRL Y-1498 / VKM Y-70)</name>
    <name type="common">Yeast</name>
    <name type="synonym">Yamadazyma tenuis</name>
    <dbReference type="NCBI Taxonomy" id="590646"/>
    <lineage>
        <taxon>Eukaryota</taxon>
        <taxon>Fungi</taxon>
        <taxon>Dikarya</taxon>
        <taxon>Ascomycota</taxon>
        <taxon>Saccharomycotina</taxon>
        <taxon>Pichiomycetes</taxon>
        <taxon>Debaryomycetaceae</taxon>
        <taxon>Yamadazyma</taxon>
    </lineage>
</organism>